<evidence type="ECO:0000256" key="9">
    <source>
        <dbReference type="ARBA" id="ARBA00022777"/>
    </source>
</evidence>
<feature type="domain" description="Histidine kinase" evidence="15">
    <location>
        <begin position="627"/>
        <end position="841"/>
    </location>
</feature>
<proteinExistence type="predicted"/>
<dbReference type="Pfam" id="PF13493">
    <property type="entry name" value="DUF4118"/>
    <property type="match status" value="1"/>
</dbReference>
<dbReference type="Gene3D" id="3.40.50.620">
    <property type="entry name" value="HUPs"/>
    <property type="match status" value="1"/>
</dbReference>
<keyword evidence="17" id="KW-1185">Reference proteome</keyword>
<dbReference type="InterPro" id="IPR004358">
    <property type="entry name" value="Sig_transdc_His_kin-like_C"/>
</dbReference>
<dbReference type="RefSeq" id="WP_200827752.1">
    <property type="nucleotide sequence ID" value="NZ_FNVO01000039.1"/>
</dbReference>
<dbReference type="SUPFAM" id="SSF55874">
    <property type="entry name" value="ATPase domain of HSP90 chaperone/DNA topoisomerase II/histidine kinase"/>
    <property type="match status" value="1"/>
</dbReference>
<evidence type="ECO:0000256" key="1">
    <source>
        <dbReference type="ARBA" id="ARBA00000085"/>
    </source>
</evidence>
<dbReference type="PANTHER" id="PTHR45569:SF1">
    <property type="entry name" value="SENSOR PROTEIN KDPD"/>
    <property type="match status" value="1"/>
</dbReference>
<keyword evidence="5" id="KW-0597">Phosphoprotein</keyword>
<dbReference type="InterPro" id="IPR025201">
    <property type="entry name" value="KdpD_TM"/>
</dbReference>
<dbReference type="Pfam" id="PF00582">
    <property type="entry name" value="Usp"/>
    <property type="match status" value="1"/>
</dbReference>
<dbReference type="SUPFAM" id="SSF47384">
    <property type="entry name" value="Homodimeric domain of signal transducing histidine kinase"/>
    <property type="match status" value="1"/>
</dbReference>
<dbReference type="GO" id="GO:0005524">
    <property type="term" value="F:ATP binding"/>
    <property type="evidence" value="ECO:0007669"/>
    <property type="project" value="UniProtKB-KW"/>
</dbReference>
<dbReference type="InterPro" id="IPR006016">
    <property type="entry name" value="UspA"/>
</dbReference>
<dbReference type="Proteomes" id="UP000236723">
    <property type="component" value="Unassembled WGS sequence"/>
</dbReference>
<dbReference type="InterPro" id="IPR038318">
    <property type="entry name" value="KdpD_sf"/>
</dbReference>
<dbReference type="Pfam" id="PF00512">
    <property type="entry name" value="HisKA"/>
    <property type="match status" value="1"/>
</dbReference>
<evidence type="ECO:0000313" key="16">
    <source>
        <dbReference type="EMBL" id="SEG93499.1"/>
    </source>
</evidence>
<evidence type="ECO:0000256" key="10">
    <source>
        <dbReference type="ARBA" id="ARBA00022840"/>
    </source>
</evidence>
<gene>
    <name evidence="16" type="ORF">SAMN04489712_13916</name>
</gene>
<dbReference type="SMART" id="SM00388">
    <property type="entry name" value="HisKA"/>
    <property type="match status" value="1"/>
</dbReference>
<dbReference type="PRINTS" id="PR00344">
    <property type="entry name" value="BCTRLSENSOR"/>
</dbReference>
<dbReference type="InterPro" id="IPR036890">
    <property type="entry name" value="HATPase_C_sf"/>
</dbReference>
<feature type="transmembrane region" description="Helical" evidence="14">
    <location>
        <begin position="380"/>
        <end position="398"/>
    </location>
</feature>
<evidence type="ECO:0000259" key="15">
    <source>
        <dbReference type="PROSITE" id="PS50109"/>
    </source>
</evidence>
<keyword evidence="8" id="KW-0547">Nucleotide-binding</keyword>
<dbReference type="InterPro" id="IPR014729">
    <property type="entry name" value="Rossmann-like_a/b/a_fold"/>
</dbReference>
<dbReference type="Pfam" id="PF02518">
    <property type="entry name" value="HATPase_c"/>
    <property type="match status" value="1"/>
</dbReference>
<dbReference type="InterPro" id="IPR036097">
    <property type="entry name" value="HisK_dim/P_sf"/>
</dbReference>
<dbReference type="EC" id="2.7.13.3" evidence="4"/>
<keyword evidence="10" id="KW-0067">ATP-binding</keyword>
<evidence type="ECO:0000313" key="17">
    <source>
        <dbReference type="Proteomes" id="UP000236723"/>
    </source>
</evidence>
<keyword evidence="7 14" id="KW-0812">Transmembrane</keyword>
<organism evidence="16 17">
    <name type="scientific">Thermomonospora echinospora</name>
    <dbReference type="NCBI Taxonomy" id="1992"/>
    <lineage>
        <taxon>Bacteria</taxon>
        <taxon>Bacillati</taxon>
        <taxon>Actinomycetota</taxon>
        <taxon>Actinomycetes</taxon>
        <taxon>Streptosporangiales</taxon>
        <taxon>Thermomonosporaceae</taxon>
        <taxon>Thermomonospora</taxon>
    </lineage>
</organism>
<dbReference type="SMART" id="SM00387">
    <property type="entry name" value="HATPase_c"/>
    <property type="match status" value="1"/>
</dbReference>
<dbReference type="InterPro" id="IPR005467">
    <property type="entry name" value="His_kinase_dom"/>
</dbReference>
<dbReference type="Gene3D" id="1.20.120.620">
    <property type="entry name" value="Backbone structure of the membrane domain of e. Coli histidine kinase receptor kdpd"/>
    <property type="match status" value="1"/>
</dbReference>
<sequence length="856" mass="91181">MSTRGTLRVYLGAAPGVGKTYAMLDEGRRRAGRGTDVVIGLVETHGRPRTADQIGDLEVVPRRRTVYRGAEFTEMDVDAVLAREPEVALIDELAHTNVPGSRNAKRWQDVEELLAAGINVISTVNVQHLESLNDVVESITGVAQRETVPDAVLRRAEQIELVDMTPEALRRRLAHGNVYARENIDAALANYFRVGNLTALRELALLWVADRVDEGLARYRDQHGITEPWEARERIVVALTGGPEGDTLIRRAGRMAARAGHADLMAVRVVRSDGLTDGSPRAPARQQALVESLGGTYHQVLGDDVATALLEFARGVNATQLVLGSSRRRGWQWMLGPGVGGVVAREADDLDVHIVTHEHVGSGRGIARMAGSALSRRRQIIGWALAVVAPPLLTVLLVNARGLFGLVTHILLYLALTVGVALVGGLWPAVAAAVLGSLLANWFFTPPLHALTIAGFENAVALAISIAVAVAVSSVVDLAARRTGQAARSSAEATTLSMLATSVLRGEKALPALLERVRETFAMSSVTLLESRGAGWTVLGATGPDPCTDPDQAEVRAQVREGDDRDGRGETVLALRGRVLPAADRRVLAAFASQAAAVLEWRRLAEEAAQARRLAEGNKIRTALLAAVSHDLRTPLASIKAGVSSLRQTDVAWDPADEAELLATIEESADRLDVLIGNLLDMSRLQTGVLSPLIRPVALDQVVPQALQAVQAARIEVDVPETLPPVAADPGLLERALANVVENAVRHSRDTVLVSAGELRFGREPDRIEIRVADRGPGVPDAQKQQIFAPFQRLGDAPQGTGVGLGLAVARGFTEAMGGSLHAEDTPGGGLTMVFALPPAALPAPPRPLDESGRAR</sequence>
<dbReference type="InterPro" id="IPR003594">
    <property type="entry name" value="HATPase_dom"/>
</dbReference>
<dbReference type="PROSITE" id="PS50109">
    <property type="entry name" value="HIS_KIN"/>
    <property type="match status" value="1"/>
</dbReference>
<protein>
    <recommendedName>
        <fullName evidence="4">histidine kinase</fullName>
        <ecNumber evidence="4">2.7.13.3</ecNumber>
    </recommendedName>
</protein>
<accession>A0A1H6E8P8</accession>
<keyword evidence="9 16" id="KW-0418">Kinase</keyword>
<evidence type="ECO:0000256" key="2">
    <source>
        <dbReference type="ARBA" id="ARBA00004141"/>
    </source>
</evidence>
<dbReference type="SUPFAM" id="SSF52402">
    <property type="entry name" value="Adenine nucleotide alpha hydrolases-like"/>
    <property type="match status" value="1"/>
</dbReference>
<evidence type="ECO:0000256" key="3">
    <source>
        <dbReference type="ARBA" id="ARBA00004236"/>
    </source>
</evidence>
<dbReference type="InterPro" id="IPR027417">
    <property type="entry name" value="P-loop_NTPase"/>
</dbReference>
<evidence type="ECO:0000256" key="11">
    <source>
        <dbReference type="ARBA" id="ARBA00022989"/>
    </source>
</evidence>
<keyword evidence="11 14" id="KW-1133">Transmembrane helix</keyword>
<keyword evidence="13 14" id="KW-0472">Membrane</keyword>
<dbReference type="Pfam" id="PF02702">
    <property type="entry name" value="KdpD"/>
    <property type="match status" value="1"/>
</dbReference>
<reference evidence="17" key="1">
    <citation type="submission" date="2016-10" db="EMBL/GenBank/DDBJ databases">
        <authorList>
            <person name="Varghese N."/>
            <person name="Submissions S."/>
        </authorList>
    </citation>
    <scope>NUCLEOTIDE SEQUENCE [LARGE SCALE GENOMIC DNA]</scope>
    <source>
        <strain evidence="17">DSM 43163</strain>
    </source>
</reference>
<keyword evidence="12" id="KW-0902">Two-component regulatory system</keyword>
<dbReference type="FunFam" id="3.40.50.620:FF:000112">
    <property type="entry name" value="Sensor histidine kinase KdpD"/>
    <property type="match status" value="1"/>
</dbReference>
<dbReference type="Gene3D" id="3.30.565.10">
    <property type="entry name" value="Histidine kinase-like ATPase, C-terminal domain"/>
    <property type="match status" value="1"/>
</dbReference>
<dbReference type="InterPro" id="IPR052023">
    <property type="entry name" value="Histidine_kinase_KdpD"/>
</dbReference>
<dbReference type="GO" id="GO:0000155">
    <property type="term" value="F:phosphorelay sensor kinase activity"/>
    <property type="evidence" value="ECO:0007669"/>
    <property type="project" value="InterPro"/>
</dbReference>
<evidence type="ECO:0000256" key="12">
    <source>
        <dbReference type="ARBA" id="ARBA00023012"/>
    </source>
</evidence>
<evidence type="ECO:0000256" key="13">
    <source>
        <dbReference type="ARBA" id="ARBA00023136"/>
    </source>
</evidence>
<feature type="transmembrane region" description="Helical" evidence="14">
    <location>
        <begin position="459"/>
        <end position="480"/>
    </location>
</feature>
<dbReference type="InterPro" id="IPR003661">
    <property type="entry name" value="HisK_dim/P_dom"/>
</dbReference>
<dbReference type="Gene3D" id="3.40.50.300">
    <property type="entry name" value="P-loop containing nucleotide triphosphate hydrolases"/>
    <property type="match status" value="1"/>
</dbReference>
<dbReference type="Gene3D" id="1.10.287.130">
    <property type="match status" value="1"/>
</dbReference>
<dbReference type="AlphaFoldDB" id="A0A1H6E8P8"/>
<dbReference type="InterPro" id="IPR003852">
    <property type="entry name" value="Sig_transdc_His_kinase_KdpD_N"/>
</dbReference>
<evidence type="ECO:0000256" key="4">
    <source>
        <dbReference type="ARBA" id="ARBA00012438"/>
    </source>
</evidence>
<evidence type="ECO:0000256" key="5">
    <source>
        <dbReference type="ARBA" id="ARBA00022553"/>
    </source>
</evidence>
<dbReference type="EMBL" id="FNVO01000039">
    <property type="protein sequence ID" value="SEG93499.1"/>
    <property type="molecule type" value="Genomic_DNA"/>
</dbReference>
<dbReference type="FunFam" id="1.10.287.130:FF:000021">
    <property type="entry name" value="Sensor histidine kinase KdpD"/>
    <property type="match status" value="1"/>
</dbReference>
<dbReference type="GO" id="GO:0005886">
    <property type="term" value="C:plasma membrane"/>
    <property type="evidence" value="ECO:0007669"/>
    <property type="project" value="UniProtKB-SubCell"/>
</dbReference>
<dbReference type="CDD" id="cd00082">
    <property type="entry name" value="HisKA"/>
    <property type="match status" value="1"/>
</dbReference>
<name>A0A1H6E8P8_9ACTN</name>
<keyword evidence="6" id="KW-0808">Transferase</keyword>
<comment type="catalytic activity">
    <reaction evidence="1">
        <text>ATP + protein L-histidine = ADP + protein N-phospho-L-histidine.</text>
        <dbReference type="EC" id="2.7.13.3"/>
    </reaction>
</comment>
<evidence type="ECO:0000256" key="6">
    <source>
        <dbReference type="ARBA" id="ARBA00022679"/>
    </source>
</evidence>
<dbReference type="CDD" id="cd00075">
    <property type="entry name" value="HATPase"/>
    <property type="match status" value="1"/>
</dbReference>
<dbReference type="PANTHER" id="PTHR45569">
    <property type="entry name" value="SENSOR PROTEIN KDPD"/>
    <property type="match status" value="1"/>
</dbReference>
<feature type="transmembrane region" description="Helical" evidence="14">
    <location>
        <begin position="410"/>
        <end position="439"/>
    </location>
</feature>
<evidence type="ECO:0000256" key="14">
    <source>
        <dbReference type="SAM" id="Phobius"/>
    </source>
</evidence>
<dbReference type="FunFam" id="3.40.50.300:FF:000483">
    <property type="entry name" value="Sensor histidine kinase KdpD"/>
    <property type="match status" value="1"/>
</dbReference>
<evidence type="ECO:0000256" key="8">
    <source>
        <dbReference type="ARBA" id="ARBA00022741"/>
    </source>
</evidence>
<comment type="subcellular location">
    <subcellularLocation>
        <location evidence="3">Cell membrane</location>
    </subcellularLocation>
    <subcellularLocation>
        <location evidence="2">Membrane</location>
        <topology evidence="2">Multi-pass membrane protein</topology>
    </subcellularLocation>
</comment>
<dbReference type="GO" id="GO:0005737">
    <property type="term" value="C:cytoplasm"/>
    <property type="evidence" value="ECO:0007669"/>
    <property type="project" value="UniProtKB-ARBA"/>
</dbReference>
<evidence type="ECO:0000256" key="7">
    <source>
        <dbReference type="ARBA" id="ARBA00022692"/>
    </source>
</evidence>